<dbReference type="FunFam" id="3.40.50.970:FF:000041">
    <property type="entry name" value="Pyruvate:ferredoxin (Flavodoxin) oxidoreductase"/>
    <property type="match status" value="1"/>
</dbReference>
<evidence type="ECO:0000256" key="4">
    <source>
        <dbReference type="ARBA" id="ARBA00022723"/>
    </source>
</evidence>
<dbReference type="STRING" id="1197717.BED41_00350"/>
<dbReference type="RefSeq" id="WP_066741637.1">
    <property type="nucleotide sequence ID" value="NZ_CP016757.1"/>
</dbReference>
<dbReference type="InterPro" id="IPR029061">
    <property type="entry name" value="THDP-binding"/>
</dbReference>
<comment type="similarity">
    <text evidence="1 9">Belongs to the pyruvate:ferredoxin/flavodoxin oxidoreductase family.</text>
</comment>
<accession>A0A1B2I158</accession>
<dbReference type="Gene3D" id="3.30.70.20">
    <property type="match status" value="1"/>
</dbReference>
<dbReference type="InterPro" id="IPR017896">
    <property type="entry name" value="4Fe4S_Fe-S-bd"/>
</dbReference>
<feature type="binding site" evidence="10">
    <location>
        <begin position="968"/>
        <end position="971"/>
    </location>
    <ligand>
        <name>thiamine diphosphate</name>
        <dbReference type="ChEBI" id="CHEBI:58937"/>
    </ligand>
</feature>
<dbReference type="InterPro" id="IPR050722">
    <property type="entry name" value="Pyruvate:ferred/Flavod_OxRd"/>
</dbReference>
<feature type="binding site" evidence="12">
    <location>
        <position position="693"/>
    </location>
    <ligand>
        <name>[4Fe-4S] cluster</name>
        <dbReference type="ChEBI" id="CHEBI:49883"/>
        <label>1</label>
    </ligand>
</feature>
<dbReference type="PROSITE" id="PS00198">
    <property type="entry name" value="4FE4S_FER_1"/>
    <property type="match status" value="2"/>
</dbReference>
<name>A0A1B2I158_9BACT</name>
<keyword evidence="7 12" id="KW-0408">Iron</keyword>
<dbReference type="InterPro" id="IPR037112">
    <property type="entry name" value="Pyrv-flavodox_OxR_EKR_sf"/>
</dbReference>
<feature type="binding site" evidence="10">
    <location>
        <position position="846"/>
    </location>
    <ligand>
        <name>thiamine diphosphate</name>
        <dbReference type="ChEBI" id="CHEBI:58937"/>
    </ligand>
</feature>
<feature type="binding site" evidence="12">
    <location>
        <position position="753"/>
    </location>
    <ligand>
        <name>[4Fe-4S] cluster</name>
        <dbReference type="ChEBI" id="CHEBI:49883"/>
        <label>1</label>
    </ligand>
</feature>
<dbReference type="CDD" id="cd03377">
    <property type="entry name" value="TPP_PFOR_PNO"/>
    <property type="match status" value="1"/>
</dbReference>
<dbReference type="NCBIfam" id="TIGR02176">
    <property type="entry name" value="pyruv_ox_red"/>
    <property type="match status" value="1"/>
</dbReference>
<evidence type="ECO:0000256" key="7">
    <source>
        <dbReference type="ARBA" id="ARBA00023004"/>
    </source>
</evidence>
<keyword evidence="5 9" id="KW-0249">Electron transport</keyword>
<dbReference type="InterPro" id="IPR011895">
    <property type="entry name" value="Pyrv_flavodox_OxRed"/>
</dbReference>
<dbReference type="SUPFAM" id="SSF54862">
    <property type="entry name" value="4Fe-4S ferredoxins"/>
    <property type="match status" value="1"/>
</dbReference>
<feature type="binding site" evidence="12">
    <location>
        <position position="821"/>
    </location>
    <ligand>
        <name>[4Fe-4S] cluster</name>
        <dbReference type="ChEBI" id="CHEBI:49883"/>
        <label>3</label>
    </ligand>
</feature>
<dbReference type="Gene3D" id="4.10.780.10">
    <property type="entry name" value="Pyruvate-flavodoxin oxidoreductase, EKR domain"/>
    <property type="match status" value="1"/>
</dbReference>
<dbReference type="KEGG" id="cpor:BED41_00350"/>
<dbReference type="InterPro" id="IPR009014">
    <property type="entry name" value="Transketo_C/PFOR_II"/>
</dbReference>
<feature type="site" description="Important for catalytic activity" evidence="11">
    <location>
        <position position="32"/>
    </location>
</feature>
<dbReference type="FunFam" id="3.40.50.970:FF:000012">
    <property type="entry name" value="Pyruvate:ferredoxin (Flavodoxin) oxidoreductase"/>
    <property type="match status" value="1"/>
</dbReference>
<dbReference type="GO" id="GO:0016903">
    <property type="term" value="F:oxidoreductase activity, acting on the aldehyde or oxo group of donors"/>
    <property type="evidence" value="ECO:0007669"/>
    <property type="project" value="InterPro"/>
</dbReference>
<organism evidence="14 16">
    <name type="scientific">Cloacibacillus porcorum</name>
    <dbReference type="NCBI Taxonomy" id="1197717"/>
    <lineage>
        <taxon>Bacteria</taxon>
        <taxon>Thermotogati</taxon>
        <taxon>Synergistota</taxon>
        <taxon>Synergistia</taxon>
        <taxon>Synergistales</taxon>
        <taxon>Synergistaceae</taxon>
        <taxon>Cloacibacillus</taxon>
    </lineage>
</organism>
<keyword evidence="4 12" id="KW-0479">Metal-binding</keyword>
<dbReference type="InterPro" id="IPR017900">
    <property type="entry name" value="4Fe4S_Fe_S_CS"/>
</dbReference>
<feature type="binding site" evidence="12">
    <location>
        <position position="690"/>
    </location>
    <ligand>
        <name>[4Fe-4S] cluster</name>
        <dbReference type="ChEBI" id="CHEBI:49883"/>
        <label>1</label>
    </ligand>
</feature>
<dbReference type="Gene3D" id="3.40.920.10">
    <property type="entry name" value="Pyruvate-ferredoxin oxidoreductase, PFOR, domain III"/>
    <property type="match status" value="1"/>
</dbReference>
<dbReference type="InterPro" id="IPR011766">
    <property type="entry name" value="TPP_enzyme_TPP-bd"/>
</dbReference>
<feature type="binding site" evidence="12">
    <location>
        <position position="697"/>
    </location>
    <ligand>
        <name>[4Fe-4S] cluster</name>
        <dbReference type="ChEBI" id="CHEBI:49883"/>
        <label>2</label>
    </ligand>
</feature>
<dbReference type="PANTHER" id="PTHR32154">
    <property type="entry name" value="PYRUVATE-FLAVODOXIN OXIDOREDUCTASE-RELATED"/>
    <property type="match status" value="1"/>
</dbReference>
<dbReference type="GO" id="GO:0006979">
    <property type="term" value="P:response to oxidative stress"/>
    <property type="evidence" value="ECO:0007669"/>
    <property type="project" value="TreeGrafter"/>
</dbReference>
<feature type="binding site" evidence="12">
    <location>
        <position position="746"/>
    </location>
    <ligand>
        <name>[4Fe-4S] cluster</name>
        <dbReference type="ChEBI" id="CHEBI:49883"/>
        <label>2</label>
    </ligand>
</feature>
<feature type="domain" description="4Fe-4S ferredoxin-type" evidence="13">
    <location>
        <begin position="734"/>
        <end position="763"/>
    </location>
</feature>
<feature type="binding site" evidence="10">
    <location>
        <position position="823"/>
    </location>
    <ligand>
        <name>thiamine diphosphate</name>
        <dbReference type="ChEBI" id="CHEBI:58937"/>
    </ligand>
</feature>
<evidence type="ECO:0000313" key="16">
    <source>
        <dbReference type="Proteomes" id="UP000093044"/>
    </source>
</evidence>
<feature type="binding site" evidence="12">
    <location>
        <position position="749"/>
    </location>
    <ligand>
        <name>[4Fe-4S] cluster</name>
        <dbReference type="ChEBI" id="CHEBI:49883"/>
        <label>2</label>
    </ligand>
</feature>
<dbReference type="SUPFAM" id="SSF52922">
    <property type="entry name" value="TK C-terminal domain-like"/>
    <property type="match status" value="1"/>
</dbReference>
<evidence type="ECO:0000256" key="8">
    <source>
        <dbReference type="ARBA" id="ARBA00023014"/>
    </source>
</evidence>
<dbReference type="Pfam" id="PF01855">
    <property type="entry name" value="POR_N"/>
    <property type="match status" value="1"/>
</dbReference>
<keyword evidence="2 9" id="KW-0813">Transport</keyword>
<evidence type="ECO:0000256" key="2">
    <source>
        <dbReference type="ARBA" id="ARBA00022448"/>
    </source>
</evidence>
<dbReference type="Gene3D" id="3.40.50.920">
    <property type="match status" value="1"/>
</dbReference>
<dbReference type="InterPro" id="IPR002880">
    <property type="entry name" value="Pyrv_Fd/Flavodoxin_OxRdtase_N"/>
</dbReference>
<evidence type="ECO:0000256" key="9">
    <source>
        <dbReference type="PIRNR" id="PIRNR000159"/>
    </source>
</evidence>
<dbReference type="SUPFAM" id="SSF52518">
    <property type="entry name" value="Thiamin diphosphate-binding fold (THDP-binding)"/>
    <property type="match status" value="2"/>
</dbReference>
<dbReference type="EMBL" id="CP016757">
    <property type="protein sequence ID" value="ANZ43693.1"/>
    <property type="molecule type" value="Genomic_DNA"/>
</dbReference>
<dbReference type="InterPro" id="IPR019456">
    <property type="entry name" value="Pyrv-flavodox_OxRtase_EKR"/>
</dbReference>
<feature type="site" description="Important for catalytic activity" evidence="11">
    <location>
        <position position="1002"/>
    </location>
</feature>
<dbReference type="GO" id="GO:0051539">
    <property type="term" value="F:4 iron, 4 sulfur cluster binding"/>
    <property type="evidence" value="ECO:0007669"/>
    <property type="project" value="UniProtKB-KW"/>
</dbReference>
<dbReference type="GO" id="GO:0022900">
    <property type="term" value="P:electron transport chain"/>
    <property type="evidence" value="ECO:0007669"/>
    <property type="project" value="InterPro"/>
</dbReference>
<evidence type="ECO:0000313" key="15">
    <source>
        <dbReference type="EMBL" id="ANZ44182.1"/>
    </source>
</evidence>
<feature type="site" description="Important for catalytic activity" evidence="11">
    <location>
        <position position="115"/>
    </location>
</feature>
<feature type="binding site" evidence="10">
    <location>
        <position position="115"/>
    </location>
    <ligand>
        <name>pyruvate</name>
        <dbReference type="ChEBI" id="CHEBI:15361"/>
    </ligand>
</feature>
<feature type="binding site" evidence="12">
    <location>
        <position position="818"/>
    </location>
    <ligand>
        <name>[4Fe-4S] cluster</name>
        <dbReference type="ChEBI" id="CHEBI:49883"/>
        <label>3</label>
    </ligand>
</feature>
<sequence length="1177" mass="129900">MSEKKMVTLDGNEGAAHCAHALNEVISIYPITPSSPMGEWSDQWSAEERPNIWGTVPLVEEMQSEAGASGAYHGALQAGALGTTFTASQGLLLMIPNMYKIAGELTSTVMHVTARSVATHALSIFGDHSDVMAVRNTGWAMLCSATVQESMDNALIAQMATLEGKVPVLHFFDGFRTSHEEMKIEEVSYDTMRACIDDELVREHRYSRLSPDAPFVRGTAQNPDVFFQSREGANRYYADMPDIFQSAMDKFARETGRQYHLFDYYGAEEAERVIVIMGSGAAVARETVEHLVKQGEKVGLLIVRLFRPFDVKRFLGALPGTVKRIAVLDRCKDPAAICEPLCADVREALKGRDITVVGGRYGLSSKDFTPAMVKGVYDELKKLAPKDSFTIGIEDDVTFTSLAYDPAFDTENPKTVRCLFYGLGSDGTVGANKNSIKIIGQETDLYAQGYYSYDSKKSGGITVSHLRFGPDPIYASYLINKANFLACHVYSFLEKLDILKNAADGGTFLLNSPFGPEEIWDKLPYTYQRQIIDKKLKFYVIDAVKIAKQTGMGSRTNTIMQTCFFAISGILPQDKAIEAIKNSIVKSYTKKGQAIVDKNIKAVDETLANLYEVKVPEKATAAFDILPPVADDAPEFVKQVLGPMMVMEGDSLPVSALPEDGTFPSATTQYEKRNIAIDIPVWDPSLCIQCGKCVLVCPHAAIRSKVYDKECLKEAPAAFKHAEAKFPNFKGCDFTVQIAPEDCTGCGLCAHNCPINKTKPEDPHRPLIMQPQMPLREQERKNWNYFLELPEADKTKLNTATVKDVQLLRPLFEFSGACAGCGETPYLKLLSQLFGDRALIANATGCSSIYGGNLPTTPWCVNDDGRGPAWSNSLFEDAAEFGLGFRLTIDKHKQYAEELLRKMTPVIGEETVKQILEAPQTNGTEIKAVMDKIETLKEQLHYMGTEEAEELESVIDNLAKKSVWCVGGDGWAYDIGYGGLDHVIASGKNVNILVLDTEVYSNTGGQASKSTPRGAVAKFAAAGKRMGKKDLAMMAMSYGNVYVGKVALGANDAHTVKVFEEAEAYEGPSIIIAYCHCIAHGIDMVKGLDQQKKAVESGHWMLMRYNPDLAKEGKNPLIIDSKDPTLPLEDYIYNEVRYKSLKAANPEEAAILLKEEEKSIKDRWRFYRHMADMKMEG</sequence>
<evidence type="ECO:0000256" key="6">
    <source>
        <dbReference type="ARBA" id="ARBA00023002"/>
    </source>
</evidence>
<keyword evidence="3 12" id="KW-0004">4Fe-4S</keyword>
<feature type="binding site" evidence="12">
    <location>
        <position position="687"/>
    </location>
    <ligand>
        <name>[4Fe-4S] cluster</name>
        <dbReference type="ChEBI" id="CHEBI:49883"/>
        <label>1</label>
    </ligand>
</feature>
<protein>
    <submittedName>
        <fullName evidence="14">Pyruvate:ferredoxin (Flavodoxin) oxidoreductase</fullName>
    </submittedName>
</protein>
<feature type="binding site" evidence="10">
    <location>
        <position position="65"/>
    </location>
    <ligand>
        <name>thiamine diphosphate</name>
        <dbReference type="ChEBI" id="CHEBI:58937"/>
    </ligand>
</feature>
<dbReference type="EMBL" id="CP016757">
    <property type="protein sequence ID" value="ANZ44182.1"/>
    <property type="molecule type" value="Genomic_DNA"/>
</dbReference>
<keyword evidence="14" id="KW-0670">Pyruvate</keyword>
<dbReference type="GO" id="GO:0030976">
    <property type="term" value="F:thiamine pyrophosphate binding"/>
    <property type="evidence" value="ECO:0007669"/>
    <property type="project" value="InterPro"/>
</dbReference>
<feature type="binding site" evidence="12">
    <location>
        <position position="743"/>
    </location>
    <ligand>
        <name>[4Fe-4S] cluster</name>
        <dbReference type="ChEBI" id="CHEBI:49883"/>
        <label>2</label>
    </ligand>
</feature>
<feature type="domain" description="4Fe-4S ferredoxin-type" evidence="13">
    <location>
        <begin position="678"/>
        <end position="707"/>
    </location>
</feature>
<feature type="binding site" evidence="12">
    <location>
        <position position="1077"/>
    </location>
    <ligand>
        <name>[4Fe-4S] cluster</name>
        <dbReference type="ChEBI" id="CHEBI:49883"/>
        <label>3</label>
    </ligand>
</feature>
<dbReference type="Pfam" id="PF17147">
    <property type="entry name" value="PFOR_II"/>
    <property type="match status" value="1"/>
</dbReference>
<evidence type="ECO:0000313" key="14">
    <source>
        <dbReference type="EMBL" id="ANZ43693.1"/>
    </source>
</evidence>
<dbReference type="InterPro" id="IPR019752">
    <property type="entry name" value="Pyrv/ketoisovalerate_OxRed_cat"/>
</dbReference>
<evidence type="ECO:0000259" key="13">
    <source>
        <dbReference type="PROSITE" id="PS51379"/>
    </source>
</evidence>
<dbReference type="InterPro" id="IPR002869">
    <property type="entry name" value="Pyrv_flavodox_OxRed_cen"/>
</dbReference>
<evidence type="ECO:0000256" key="12">
    <source>
        <dbReference type="PIRSR" id="PIRSR000159-50"/>
    </source>
</evidence>
<dbReference type="Pfam" id="PF02775">
    <property type="entry name" value="TPP_enzyme_C"/>
    <property type="match status" value="1"/>
</dbReference>
<dbReference type="PANTHER" id="PTHR32154:SF0">
    <property type="entry name" value="PYRUVATE-FLAVODOXIN OXIDOREDUCTASE-RELATED"/>
    <property type="match status" value="1"/>
</dbReference>
<evidence type="ECO:0000256" key="10">
    <source>
        <dbReference type="PIRSR" id="PIRSR000159-1"/>
    </source>
</evidence>
<dbReference type="PROSITE" id="PS51379">
    <property type="entry name" value="4FE4S_FER_2"/>
    <property type="match status" value="2"/>
</dbReference>
<dbReference type="PIRSF" id="PIRSF000159">
    <property type="entry name" value="NifJ"/>
    <property type="match status" value="1"/>
</dbReference>
<dbReference type="FunFam" id="3.40.50.920:FF:000007">
    <property type="entry name" value="Pyruvate:ferredoxin (Flavodoxin) oxidoreductase"/>
    <property type="match status" value="1"/>
</dbReference>
<dbReference type="Pfam" id="PF12838">
    <property type="entry name" value="Fer4_7"/>
    <property type="match status" value="1"/>
</dbReference>
<dbReference type="FunFam" id="3.40.920.10:FF:000001">
    <property type="entry name" value="Pyruvate:ferredoxin (Flavodoxin) oxidoreductase"/>
    <property type="match status" value="1"/>
</dbReference>
<dbReference type="FunFam" id="3.30.70.20:FF:000022">
    <property type="entry name" value="Pyruvate:ferredoxin (Flavodoxin) oxidoreductase"/>
    <property type="match status" value="1"/>
</dbReference>
<reference evidence="14" key="1">
    <citation type="submission" date="2016-08" db="EMBL/GenBank/DDBJ databases">
        <title>Complete genome of Cloacibacillus porcorum.</title>
        <authorList>
            <person name="Looft T."/>
            <person name="Bayles D.O."/>
            <person name="Alt D.P."/>
        </authorList>
    </citation>
    <scope>NUCLEOTIDE SEQUENCE [LARGE SCALE GENOMIC DNA]</scope>
    <source>
        <strain evidence="14">CL-84</strain>
    </source>
</reference>
<feature type="binding site" evidence="10">
    <location>
        <begin position="997"/>
        <end position="1002"/>
    </location>
    <ligand>
        <name>thiamine diphosphate</name>
        <dbReference type="ChEBI" id="CHEBI:58937"/>
    </ligand>
</feature>
<evidence type="ECO:0000256" key="11">
    <source>
        <dbReference type="PIRSR" id="PIRSR000159-2"/>
    </source>
</evidence>
<feature type="binding site" evidence="12">
    <location>
        <position position="846"/>
    </location>
    <ligand>
        <name>[4Fe-4S] cluster</name>
        <dbReference type="ChEBI" id="CHEBI:49883"/>
        <label>3</label>
    </ligand>
</feature>
<feature type="site" description="Important for catalytic activity" evidence="11">
    <location>
        <position position="65"/>
    </location>
</feature>
<evidence type="ECO:0000256" key="1">
    <source>
        <dbReference type="ARBA" id="ARBA00009032"/>
    </source>
</evidence>
<evidence type="ECO:0000256" key="3">
    <source>
        <dbReference type="ARBA" id="ARBA00022485"/>
    </source>
</evidence>
<evidence type="ECO:0000256" key="5">
    <source>
        <dbReference type="ARBA" id="ARBA00022982"/>
    </source>
</evidence>
<keyword evidence="6 9" id="KW-0560">Oxidoreductase</keyword>
<keyword evidence="16" id="KW-1185">Reference proteome</keyword>
<dbReference type="Gene3D" id="3.40.50.970">
    <property type="match status" value="2"/>
</dbReference>
<dbReference type="GO" id="GO:0005506">
    <property type="term" value="F:iron ion binding"/>
    <property type="evidence" value="ECO:0007669"/>
    <property type="project" value="InterPro"/>
</dbReference>
<gene>
    <name evidence="14" type="ORF">BED41_00350</name>
    <name evidence="15" type="ORF">BED41_03210</name>
</gene>
<dbReference type="InterPro" id="IPR033412">
    <property type="entry name" value="PFOR_II"/>
</dbReference>
<dbReference type="CDD" id="cd07034">
    <property type="entry name" value="TPP_PYR_PFOR_IOR-alpha_like"/>
    <property type="match status" value="1"/>
</dbReference>
<dbReference type="SMART" id="SM00890">
    <property type="entry name" value="EKR"/>
    <property type="match status" value="1"/>
</dbReference>
<dbReference type="AlphaFoldDB" id="A0A1B2I158"/>
<dbReference type="OrthoDB" id="9794954at2"/>
<comment type="cofactor">
    <cofactor evidence="12">
        <name>[4Fe-4S] cluster</name>
        <dbReference type="ChEBI" id="CHEBI:49883"/>
    </cofactor>
    <text evidence="12">Binds 3 [4Fe-4S] clusters per subunit.</text>
</comment>
<dbReference type="KEGG" id="cpor:BED41_03210"/>
<feature type="binding site" evidence="10">
    <location>
        <position position="32"/>
    </location>
    <ligand>
        <name>pyruvate</name>
        <dbReference type="ChEBI" id="CHEBI:15361"/>
    </ligand>
</feature>
<proteinExistence type="inferred from homology"/>
<dbReference type="Pfam" id="PF01558">
    <property type="entry name" value="POR"/>
    <property type="match status" value="1"/>
</dbReference>
<dbReference type="SUPFAM" id="SSF53323">
    <property type="entry name" value="Pyruvate-ferredoxin oxidoreductase, PFOR, domain III"/>
    <property type="match status" value="1"/>
</dbReference>
<keyword evidence="8 12" id="KW-0411">Iron-sulfur</keyword>
<dbReference type="Pfam" id="PF10371">
    <property type="entry name" value="EKR"/>
    <property type="match status" value="1"/>
</dbReference>
<dbReference type="GeneID" id="83056863"/>
<dbReference type="Proteomes" id="UP000093044">
    <property type="component" value="Chromosome"/>
</dbReference>